<reference evidence="3 4" key="1">
    <citation type="submission" date="2020-08" db="EMBL/GenBank/DDBJ databases">
        <title>Genomic Encyclopedia of Type Strains, Phase IV (KMG-IV): sequencing the most valuable type-strain genomes for metagenomic binning, comparative biology and taxonomic classification.</title>
        <authorList>
            <person name="Goeker M."/>
        </authorList>
    </citation>
    <scope>NUCLEOTIDE SEQUENCE [LARGE SCALE GENOMIC DNA]</scope>
    <source>
        <strain evidence="3 4">DSM 14878</strain>
    </source>
</reference>
<feature type="compositionally biased region" description="Low complexity" evidence="1">
    <location>
        <begin position="46"/>
        <end position="61"/>
    </location>
</feature>
<protein>
    <submittedName>
        <fullName evidence="3">Type IV secretory pathway TrbL component</fullName>
    </submittedName>
</protein>
<evidence type="ECO:0000256" key="1">
    <source>
        <dbReference type="SAM" id="MobiDB-lite"/>
    </source>
</evidence>
<dbReference type="Proteomes" id="UP000532936">
    <property type="component" value="Unassembled WGS sequence"/>
</dbReference>
<feature type="signal peptide" evidence="2">
    <location>
        <begin position="1"/>
        <end position="37"/>
    </location>
</feature>
<gene>
    <name evidence="3" type="ORF">GGR11_002581</name>
</gene>
<keyword evidence="2" id="KW-0732">Signal</keyword>
<dbReference type="EMBL" id="JACIDA010000002">
    <property type="protein sequence ID" value="MBB3873028.1"/>
    <property type="molecule type" value="Genomic_DNA"/>
</dbReference>
<dbReference type="AlphaFoldDB" id="A0A7W6F0Q2"/>
<dbReference type="RefSeq" id="WP_183197517.1">
    <property type="nucleotide sequence ID" value="NZ_JACIDA010000002.1"/>
</dbReference>
<accession>A0A7W6F0Q2</accession>
<feature type="chain" id="PRO_5030508097" evidence="2">
    <location>
        <begin position="38"/>
        <end position="138"/>
    </location>
</feature>
<proteinExistence type="predicted"/>
<name>A0A7W6F0Q2_9CAUL</name>
<feature type="region of interest" description="Disordered" evidence="1">
    <location>
        <begin position="35"/>
        <end position="138"/>
    </location>
</feature>
<evidence type="ECO:0000256" key="2">
    <source>
        <dbReference type="SAM" id="SignalP"/>
    </source>
</evidence>
<evidence type="ECO:0000313" key="3">
    <source>
        <dbReference type="EMBL" id="MBB3873028.1"/>
    </source>
</evidence>
<evidence type="ECO:0000313" key="4">
    <source>
        <dbReference type="Proteomes" id="UP000532936"/>
    </source>
</evidence>
<feature type="compositionally biased region" description="Basic and acidic residues" evidence="1">
    <location>
        <begin position="87"/>
        <end position="101"/>
    </location>
</feature>
<feature type="compositionally biased region" description="Low complexity" evidence="1">
    <location>
        <begin position="102"/>
        <end position="118"/>
    </location>
</feature>
<sequence>MTTNTPSTAMIQKLNPLSAASALILLLAACDQAPASARNSAQQSVDPAGAAPAAGTSADGAAADDDGHGQAGMDCRSAAANCSEAGRAQDHRSGMAMEREAQAQGMAAGAQAPIARPGLQTEEHMGMPMNDGKMPAPR</sequence>
<comment type="caution">
    <text evidence="3">The sequence shown here is derived from an EMBL/GenBank/DDBJ whole genome shotgun (WGS) entry which is preliminary data.</text>
</comment>
<organism evidence="3 4">
    <name type="scientific">Brevundimonas mediterranea</name>
    <dbReference type="NCBI Taxonomy" id="74329"/>
    <lineage>
        <taxon>Bacteria</taxon>
        <taxon>Pseudomonadati</taxon>
        <taxon>Pseudomonadota</taxon>
        <taxon>Alphaproteobacteria</taxon>
        <taxon>Caulobacterales</taxon>
        <taxon>Caulobacteraceae</taxon>
        <taxon>Brevundimonas</taxon>
    </lineage>
</organism>